<gene>
    <name evidence="1" type="ORF">F5147DRAFT_839426</name>
</gene>
<dbReference type="GeneID" id="64706476"/>
<reference evidence="1" key="1">
    <citation type="journal article" date="2020" name="New Phytol.">
        <title>Comparative genomics reveals dynamic genome evolution in host specialist ectomycorrhizal fungi.</title>
        <authorList>
            <person name="Lofgren L.A."/>
            <person name="Nguyen N.H."/>
            <person name="Vilgalys R."/>
            <person name="Ruytinx J."/>
            <person name="Liao H.L."/>
            <person name="Branco S."/>
            <person name="Kuo A."/>
            <person name="LaButti K."/>
            <person name="Lipzen A."/>
            <person name="Andreopoulos W."/>
            <person name="Pangilinan J."/>
            <person name="Riley R."/>
            <person name="Hundley H."/>
            <person name="Na H."/>
            <person name="Barry K."/>
            <person name="Grigoriev I.V."/>
            <person name="Stajich J.E."/>
            <person name="Kennedy P.G."/>
        </authorList>
    </citation>
    <scope>NUCLEOTIDE SEQUENCE</scope>
    <source>
        <strain evidence="1">FC423</strain>
    </source>
</reference>
<comment type="caution">
    <text evidence="1">The sequence shown here is derived from an EMBL/GenBank/DDBJ whole genome shotgun (WGS) entry which is preliminary data.</text>
</comment>
<dbReference type="EMBL" id="JABBWM010000057">
    <property type="protein sequence ID" value="KAG2099633.1"/>
    <property type="molecule type" value="Genomic_DNA"/>
</dbReference>
<evidence type="ECO:0000313" key="1">
    <source>
        <dbReference type="EMBL" id="KAG2099633.1"/>
    </source>
</evidence>
<organism evidence="1 2">
    <name type="scientific">Suillus discolor</name>
    <dbReference type="NCBI Taxonomy" id="1912936"/>
    <lineage>
        <taxon>Eukaryota</taxon>
        <taxon>Fungi</taxon>
        <taxon>Dikarya</taxon>
        <taxon>Basidiomycota</taxon>
        <taxon>Agaricomycotina</taxon>
        <taxon>Agaricomycetes</taxon>
        <taxon>Agaricomycetidae</taxon>
        <taxon>Boletales</taxon>
        <taxon>Suillineae</taxon>
        <taxon>Suillaceae</taxon>
        <taxon>Suillus</taxon>
    </lineage>
</organism>
<proteinExistence type="predicted"/>
<dbReference type="AlphaFoldDB" id="A0A9P7EZE7"/>
<protein>
    <submittedName>
        <fullName evidence="1">Uncharacterized protein</fullName>
    </submittedName>
</protein>
<evidence type="ECO:0000313" key="2">
    <source>
        <dbReference type="Proteomes" id="UP000823399"/>
    </source>
</evidence>
<dbReference type="RefSeq" id="XP_041289281.1">
    <property type="nucleotide sequence ID" value="XM_041444217.1"/>
</dbReference>
<sequence>MITVIEFPKCAFPHAHIIIKVVPEPPLELLDTITRAEFPRNDPALRQKVEKNMLHGRDHLTQPGSRCNRDGWCIYGFPQRTQPSTTIDEHMRIHWRRHEEEDMWAVPYCPALLSLADCHFHFDVVYTASVQLPL</sequence>
<dbReference type="Proteomes" id="UP000823399">
    <property type="component" value="Unassembled WGS sequence"/>
</dbReference>
<accession>A0A9P7EZE7</accession>
<keyword evidence="2" id="KW-1185">Reference proteome</keyword>
<name>A0A9P7EZE7_9AGAM</name>
<dbReference type="OrthoDB" id="2629847at2759"/>